<gene>
    <name evidence="1" type="ORF">AMTR_s00038p00164880</name>
</gene>
<accession>U5CWT4</accession>
<evidence type="ECO:0000313" key="1">
    <source>
        <dbReference type="EMBL" id="ERN14604.1"/>
    </source>
</evidence>
<organism evidence="1 2">
    <name type="scientific">Amborella trichopoda</name>
    <dbReference type="NCBI Taxonomy" id="13333"/>
    <lineage>
        <taxon>Eukaryota</taxon>
        <taxon>Viridiplantae</taxon>
        <taxon>Streptophyta</taxon>
        <taxon>Embryophyta</taxon>
        <taxon>Tracheophyta</taxon>
        <taxon>Spermatophyta</taxon>
        <taxon>Magnoliopsida</taxon>
        <taxon>Amborellales</taxon>
        <taxon>Amborellaceae</taxon>
        <taxon>Amborella</taxon>
    </lineage>
</organism>
<dbReference type="HOGENOM" id="CLU_108663_0_0_1"/>
<keyword evidence="2" id="KW-1185">Reference proteome</keyword>
<dbReference type="Gramene" id="ERN14604">
    <property type="protein sequence ID" value="ERN14604"/>
    <property type="gene ID" value="AMTR_s00038p00164880"/>
</dbReference>
<dbReference type="EMBL" id="KI392532">
    <property type="protein sequence ID" value="ERN14604.1"/>
    <property type="molecule type" value="Genomic_DNA"/>
</dbReference>
<evidence type="ECO:0000313" key="2">
    <source>
        <dbReference type="Proteomes" id="UP000017836"/>
    </source>
</evidence>
<name>U5CWT4_AMBTC</name>
<reference evidence="2" key="1">
    <citation type="journal article" date="2013" name="Science">
        <title>The Amborella genome and the evolution of flowering plants.</title>
        <authorList>
            <consortium name="Amborella Genome Project"/>
        </authorList>
    </citation>
    <scope>NUCLEOTIDE SEQUENCE [LARGE SCALE GENOMIC DNA]</scope>
</reference>
<sequence length="222" mass="26261">MTTHLICTFLVMPYFPGRVCRQFGLPQSFFEITLPWTPVTVSTADEGAYTREMTPWMDTRVIGEEEEEGISLPLYEERFMVVLRDKVTLIDHGEEKMQQLRTACLGEGQTYGEEVVSRRAEYDLVAKERDLITEDLESLCQDFEGMREARDMAMEECDYMRDELERAKIEHDTLMADLDKFGPSWRERDWYHLLLLLFLPFLDHLPSSLEILRYVWPIRMRL</sequence>
<proteinExistence type="predicted"/>
<dbReference type="Proteomes" id="UP000017836">
    <property type="component" value="Unassembled WGS sequence"/>
</dbReference>
<dbReference type="AlphaFoldDB" id="U5CWT4"/>
<protein>
    <submittedName>
        <fullName evidence="1">Uncharacterized protein</fullName>
    </submittedName>
</protein>